<dbReference type="RefSeq" id="WP_067337521.1">
    <property type="nucleotide sequence ID" value="NZ_LZNA01000042.1"/>
</dbReference>
<dbReference type="Proteomes" id="UP000092616">
    <property type="component" value="Unassembled WGS sequence"/>
</dbReference>
<name>A0A1B8QD29_9GAMM</name>
<reference evidence="1 2" key="1">
    <citation type="submission" date="2016-06" db="EMBL/GenBank/DDBJ databases">
        <title>Draft genome of Moraxella atlantae CCUG 59586.</title>
        <authorList>
            <person name="Salva-Serra F."/>
            <person name="Engstrom-Jakobsson H."/>
            <person name="Thorell K."/>
            <person name="Gonzales-Siles L."/>
            <person name="Karlsson R."/>
            <person name="Boulund F."/>
            <person name="Engstrand L."/>
            <person name="Kristiansson E."/>
            <person name="Moore E."/>
        </authorList>
    </citation>
    <scope>NUCLEOTIDE SEQUENCE [LARGE SCALE GENOMIC DNA]</scope>
    <source>
        <strain evidence="1 2">CCUG 59586</strain>
    </source>
</reference>
<sequence>MLASLGLFVFEPFKVAFDELQQKINYRYGTGNAVGVRPRMQYIGPDNDTISFSGVVYPELSGVEAANSLDVLIEMGRTGKTYALMDGMGRFYGMFYIESINRNQSHLLTNGSPRKIGFDISLKLQDDNNREAVAVLDQDRA</sequence>
<organism evidence="1 2">
    <name type="scientific">Faucicola atlantae</name>
    <dbReference type="NCBI Taxonomy" id="34059"/>
    <lineage>
        <taxon>Bacteria</taxon>
        <taxon>Pseudomonadati</taxon>
        <taxon>Pseudomonadota</taxon>
        <taxon>Gammaproteobacteria</taxon>
        <taxon>Moraxellales</taxon>
        <taxon>Moraxellaceae</taxon>
        <taxon>Faucicola</taxon>
    </lineage>
</organism>
<keyword evidence="2" id="KW-1185">Reference proteome</keyword>
<comment type="caution">
    <text evidence="1">The sequence shown here is derived from an EMBL/GenBank/DDBJ whole genome shotgun (WGS) entry which is preliminary data.</text>
</comment>
<protein>
    <submittedName>
        <fullName evidence="1">Uncharacterized protein</fullName>
    </submittedName>
</protein>
<dbReference type="InterPro" id="IPR009734">
    <property type="entry name" value="Myoviridae_GpU"/>
</dbReference>
<dbReference type="Pfam" id="PF06995">
    <property type="entry name" value="Phage_P2_GpU"/>
    <property type="match status" value="1"/>
</dbReference>
<dbReference type="EMBL" id="LZNA01000042">
    <property type="protein sequence ID" value="OBX79141.1"/>
    <property type="molecule type" value="Genomic_DNA"/>
</dbReference>
<accession>A0A1B8QD29</accession>
<evidence type="ECO:0000313" key="2">
    <source>
        <dbReference type="Proteomes" id="UP000092616"/>
    </source>
</evidence>
<proteinExistence type="predicted"/>
<dbReference type="AlphaFoldDB" id="A0A1B8QD29"/>
<gene>
    <name evidence="1" type="ORF">A9306_09015</name>
</gene>
<evidence type="ECO:0000313" key="1">
    <source>
        <dbReference type="EMBL" id="OBX79141.1"/>
    </source>
</evidence>